<dbReference type="InterPro" id="IPR023213">
    <property type="entry name" value="CAT-like_dom_sf"/>
</dbReference>
<dbReference type="EMBL" id="QEAM01000055">
    <property type="protein sequence ID" value="TPX48285.1"/>
    <property type="molecule type" value="Genomic_DNA"/>
</dbReference>
<feature type="domain" description="Choline/carnitine acyltransferase" evidence="5">
    <location>
        <begin position="51"/>
        <end position="634"/>
    </location>
</feature>
<dbReference type="PANTHER" id="PTHR22589">
    <property type="entry name" value="CARNITINE O-ACYLTRANSFERASE"/>
    <property type="match status" value="1"/>
</dbReference>
<comment type="caution">
    <text evidence="6">The sequence shown here is derived from an EMBL/GenBank/DDBJ whole genome shotgun (WGS) entry which is preliminary data.</text>
</comment>
<comment type="similarity">
    <text evidence="1">Belongs to the carnitine/choline acetyltransferase family.</text>
</comment>
<evidence type="ECO:0000256" key="3">
    <source>
        <dbReference type="ARBA" id="ARBA00023315"/>
    </source>
</evidence>
<dbReference type="OrthoDB" id="240216at2759"/>
<dbReference type="Gene3D" id="3.30.559.10">
    <property type="entry name" value="Chloramphenicol acetyltransferase-like domain"/>
    <property type="match status" value="1"/>
</dbReference>
<reference evidence="6 7" key="1">
    <citation type="journal article" date="2019" name="Sci. Rep.">
        <title>Comparative genomics of chytrid fungi reveal insights into the obligate biotrophic and pathogenic lifestyle of Synchytrium endobioticum.</title>
        <authorList>
            <person name="van de Vossenberg B.T.L.H."/>
            <person name="Warris S."/>
            <person name="Nguyen H.D.T."/>
            <person name="van Gent-Pelzer M.P.E."/>
            <person name="Joly D.L."/>
            <person name="van de Geest H.C."/>
            <person name="Bonants P.J.M."/>
            <person name="Smith D.S."/>
            <person name="Levesque C.A."/>
            <person name="van der Lee T.A.J."/>
        </authorList>
    </citation>
    <scope>NUCLEOTIDE SEQUENCE [LARGE SCALE GENOMIC DNA]</scope>
    <source>
        <strain evidence="6 7">LEV6574</strain>
    </source>
</reference>
<dbReference type="SUPFAM" id="SSF52777">
    <property type="entry name" value="CoA-dependent acyltransferases"/>
    <property type="match status" value="2"/>
</dbReference>
<dbReference type="Pfam" id="PF00755">
    <property type="entry name" value="Carn_acyltransf"/>
    <property type="match status" value="1"/>
</dbReference>
<dbReference type="GO" id="GO:0016746">
    <property type="term" value="F:acyltransferase activity"/>
    <property type="evidence" value="ECO:0007669"/>
    <property type="project" value="UniProtKB-KW"/>
</dbReference>
<evidence type="ECO:0000256" key="2">
    <source>
        <dbReference type="ARBA" id="ARBA00022679"/>
    </source>
</evidence>
<dbReference type="AlphaFoldDB" id="A0A507DA87"/>
<dbReference type="InterPro" id="IPR039551">
    <property type="entry name" value="Cho/carn_acyl_trans"/>
</dbReference>
<keyword evidence="2" id="KW-0808">Transferase</keyword>
<dbReference type="Gene3D" id="3.30.559.70">
    <property type="entry name" value="Choline/Carnitine o-acyltransferase, domain 2"/>
    <property type="match status" value="1"/>
</dbReference>
<dbReference type="InterPro" id="IPR042231">
    <property type="entry name" value="Cho/carn_acyl_trans_2"/>
</dbReference>
<evidence type="ECO:0000256" key="1">
    <source>
        <dbReference type="ARBA" id="ARBA00005232"/>
    </source>
</evidence>
<dbReference type="InterPro" id="IPR000542">
    <property type="entry name" value="Carn_acyl_trans"/>
</dbReference>
<dbReference type="PANTHER" id="PTHR22589:SF107">
    <property type="entry name" value="CHOLINE_CARNITINE ACYLTRANSFERASE DOMAIN-CONTAINING PROTEIN"/>
    <property type="match status" value="1"/>
</dbReference>
<sequence length="696" mass="78430">MPTRAIWTGSRPAFRRLNNAAHVPTSLSRCAYATTSATAATFAQQSKLPQLPIPSLSESTAKYLATCEPFFPKGSPRHEEMQKIVHDFASPHGLGAKLQSRLIEYAKTQPNSWLEDLWLKNAYLMWRYPSMINVNWWCQFTDHPGQPPDLLAKPPPRGVLSAFQIQRAAGLISNALTFKETIDSGTLPVDYIKRKDGSKTPMCMNQYRNLFGATRIPGDPTDGITTVHPAPGKHIIVMCRDQMYRVDVYTIKGDRVSVKEIMRQLFAVGHESFGDASEPPIGLLTAGDRDTCFKAHKELIQISPENEQNFETIKDALFVVCLDDFSTNQTIDHSHHQIFHGMDGHNRYFDKALEIVVANTGRAGLNGEHTPADAVIPGRFMDYILANEPAQDPPNASSTTLPPIRKLKWHVNNSISEYISYADKTAKKLIDNTASVLLHYDVYGGRYIKEVAKIAPDSYVQMAIQIAWQRMHTEPTAVYESASTRAFLHGRTETIRSLSKESWQLACNFDNDDVLYADKRLLFDSAVATHRAYQRDASNGKGIDRHFLGLRAMLQSSESSPLFSDPAFTLTSKWRLSTSNMSPGDWFYGGFGPVYEDGYGIAYAIGDVGIKFSISGNLKSKETKVKEFRSTLERTLTDLMILFPKRTEVWGMGWQQKHAQDRQEQIYLAMMKNLSDLYVEKENLIAQKYSSQRKKE</sequence>
<gene>
    <name evidence="6" type="ORF">SeLEV6574_g02110</name>
</gene>
<organism evidence="6 7">
    <name type="scientific">Synchytrium endobioticum</name>
    <dbReference type="NCBI Taxonomy" id="286115"/>
    <lineage>
        <taxon>Eukaryota</taxon>
        <taxon>Fungi</taxon>
        <taxon>Fungi incertae sedis</taxon>
        <taxon>Chytridiomycota</taxon>
        <taxon>Chytridiomycota incertae sedis</taxon>
        <taxon>Chytridiomycetes</taxon>
        <taxon>Synchytriales</taxon>
        <taxon>Synchytriaceae</taxon>
        <taxon>Synchytrium</taxon>
    </lineage>
</organism>
<accession>A0A507DA87</accession>
<evidence type="ECO:0000313" key="7">
    <source>
        <dbReference type="Proteomes" id="UP000320475"/>
    </source>
</evidence>
<proteinExistence type="inferred from homology"/>
<evidence type="ECO:0000313" key="6">
    <source>
        <dbReference type="EMBL" id="TPX48285.1"/>
    </source>
</evidence>
<protein>
    <recommendedName>
        <fullName evidence="5">Choline/carnitine acyltransferase domain-containing protein</fullName>
    </recommendedName>
</protein>
<feature type="active site" description="Proton acceptor" evidence="4">
    <location>
        <position position="369"/>
    </location>
</feature>
<name>A0A507DA87_9FUNG</name>
<dbReference type="VEuPathDB" id="FungiDB:SeMB42_g02227"/>
<evidence type="ECO:0000259" key="5">
    <source>
        <dbReference type="Pfam" id="PF00755"/>
    </source>
</evidence>
<keyword evidence="3" id="KW-0012">Acyltransferase</keyword>
<dbReference type="Proteomes" id="UP000320475">
    <property type="component" value="Unassembled WGS sequence"/>
</dbReference>
<evidence type="ECO:0000256" key="4">
    <source>
        <dbReference type="PIRSR" id="PIRSR600542-1"/>
    </source>
</evidence>